<sequence>KQHHMSPRTQQLLYCDVSNTVQFTSKMSHANDSIHDEAQDDRFLEILMVSSLSTIPSCVFLYINGIMLFTLRSKAVFCETARYILLYNLLFAETVQLVLSQVLFLLAADRVIMTYPLCGFLTQLANLTTTISPLTLVVMSVERYVAVCYPLRHADIVTVRNTGVSIILIWMFSFLDVLFRVLLLLEVLVEELQSLQMKNYCSSTSMFVGPISHAYSKAFTCFVFTSAGVAIISSYIGVAAAARSASADKASAHKARNTLLLHLVQLGLSLSSTVYSPLLIALSTVVVRVVFVRIQTLVYMFIFIVPRCLSSLIYGLRDQSIRPVLMFYLCCRLRLSVVKVKSEVSSSA</sequence>
<dbReference type="SUPFAM" id="SSF81321">
    <property type="entry name" value="Family A G protein-coupled receptor-like"/>
    <property type="match status" value="1"/>
</dbReference>
<feature type="transmembrane region" description="Helical" evidence="5">
    <location>
        <begin position="83"/>
        <end position="108"/>
    </location>
</feature>
<dbReference type="GO" id="GO:0005549">
    <property type="term" value="F:odorant binding"/>
    <property type="evidence" value="ECO:0007669"/>
    <property type="project" value="TreeGrafter"/>
</dbReference>
<evidence type="ECO:0000256" key="4">
    <source>
        <dbReference type="ARBA" id="ARBA00023136"/>
    </source>
</evidence>
<feature type="transmembrane region" description="Helical" evidence="5">
    <location>
        <begin position="259"/>
        <end position="291"/>
    </location>
</feature>
<keyword evidence="8" id="KW-1185">Reference proteome</keyword>
<evidence type="ECO:0000256" key="2">
    <source>
        <dbReference type="ARBA" id="ARBA00022692"/>
    </source>
</evidence>
<dbReference type="GO" id="GO:0004984">
    <property type="term" value="F:olfactory receptor activity"/>
    <property type="evidence" value="ECO:0007669"/>
    <property type="project" value="TreeGrafter"/>
</dbReference>
<dbReference type="GeneTree" id="ENSGT00940000163093"/>
<name>A0A3Q1D3W3_AMPOC</name>
<dbReference type="AlphaFoldDB" id="A0A3Q1D3W3"/>
<evidence type="ECO:0000256" key="5">
    <source>
        <dbReference type="SAM" id="Phobius"/>
    </source>
</evidence>
<dbReference type="Gene3D" id="1.20.1070.10">
    <property type="entry name" value="Rhodopsin 7-helix transmembrane proteins"/>
    <property type="match status" value="1"/>
</dbReference>
<evidence type="ECO:0000256" key="3">
    <source>
        <dbReference type="ARBA" id="ARBA00022989"/>
    </source>
</evidence>
<dbReference type="Proteomes" id="UP001501940">
    <property type="component" value="Chromosome 14"/>
</dbReference>
<organism evidence="7 8">
    <name type="scientific">Amphiprion ocellaris</name>
    <name type="common">Clown anemonefish</name>
    <dbReference type="NCBI Taxonomy" id="80972"/>
    <lineage>
        <taxon>Eukaryota</taxon>
        <taxon>Metazoa</taxon>
        <taxon>Chordata</taxon>
        <taxon>Craniata</taxon>
        <taxon>Vertebrata</taxon>
        <taxon>Euteleostomi</taxon>
        <taxon>Actinopterygii</taxon>
        <taxon>Neopterygii</taxon>
        <taxon>Teleostei</taxon>
        <taxon>Neoteleostei</taxon>
        <taxon>Acanthomorphata</taxon>
        <taxon>Ovalentaria</taxon>
        <taxon>Pomacentridae</taxon>
        <taxon>Amphiprion</taxon>
    </lineage>
</organism>
<reference evidence="7 8" key="1">
    <citation type="submission" date="2022-01" db="EMBL/GenBank/DDBJ databases">
        <title>A chromosome-scale genome assembly of the false clownfish, Amphiprion ocellaris.</title>
        <authorList>
            <person name="Ryu T."/>
        </authorList>
    </citation>
    <scope>NUCLEOTIDE SEQUENCE [LARGE SCALE GENOMIC DNA]</scope>
</reference>
<feature type="transmembrane region" description="Helical" evidence="5">
    <location>
        <begin position="120"/>
        <end position="141"/>
    </location>
</feature>
<dbReference type="FunFam" id="1.20.1070.10:FF:000096">
    <property type="entry name" value="Odorant receptor 131-2"/>
    <property type="match status" value="1"/>
</dbReference>
<dbReference type="PANTHER" id="PTHR26451">
    <property type="entry name" value="G_PROTEIN_RECEP_F1_2 DOMAIN-CONTAINING PROTEIN"/>
    <property type="match status" value="1"/>
</dbReference>
<keyword evidence="3 5" id="KW-1133">Transmembrane helix</keyword>
<dbReference type="PROSITE" id="PS50262">
    <property type="entry name" value="G_PROTEIN_RECEP_F1_2"/>
    <property type="match status" value="1"/>
</dbReference>
<dbReference type="GO" id="GO:0016020">
    <property type="term" value="C:membrane"/>
    <property type="evidence" value="ECO:0007669"/>
    <property type="project" value="UniProtKB-SubCell"/>
</dbReference>
<proteinExistence type="predicted"/>
<keyword evidence="2 5" id="KW-0812">Transmembrane</keyword>
<accession>A0A3Q1D3W3</accession>
<dbReference type="PANTHER" id="PTHR26451:SF866">
    <property type="entry name" value="ODORANT RECEPTOR-RELATED"/>
    <property type="match status" value="1"/>
</dbReference>
<feature type="transmembrane region" description="Helical" evidence="5">
    <location>
        <begin position="214"/>
        <end position="238"/>
    </location>
</feature>
<dbReference type="CDD" id="cd00637">
    <property type="entry name" value="7tm_classA_rhodopsin-like"/>
    <property type="match status" value="1"/>
</dbReference>
<reference evidence="7" key="3">
    <citation type="submission" date="2025-09" db="UniProtKB">
        <authorList>
            <consortium name="Ensembl"/>
        </authorList>
    </citation>
    <scope>IDENTIFICATION</scope>
</reference>
<feature type="transmembrane region" description="Helical" evidence="5">
    <location>
        <begin position="297"/>
        <end position="316"/>
    </location>
</feature>
<evidence type="ECO:0000313" key="8">
    <source>
        <dbReference type="Proteomes" id="UP001501940"/>
    </source>
</evidence>
<feature type="domain" description="G-protein coupled receptors family 1 profile" evidence="6">
    <location>
        <begin position="63"/>
        <end position="314"/>
    </location>
</feature>
<keyword evidence="4 5" id="KW-0472">Membrane</keyword>
<comment type="subcellular location">
    <subcellularLocation>
        <location evidence="1">Membrane</location>
    </subcellularLocation>
</comment>
<dbReference type="InterPro" id="IPR000276">
    <property type="entry name" value="GPCR_Rhodpsn"/>
</dbReference>
<reference evidence="7" key="2">
    <citation type="submission" date="2025-08" db="UniProtKB">
        <authorList>
            <consortium name="Ensembl"/>
        </authorList>
    </citation>
    <scope>IDENTIFICATION</scope>
</reference>
<dbReference type="Ensembl" id="ENSAOCT00000015937.2">
    <property type="protein sequence ID" value="ENSAOCP00000025701.1"/>
    <property type="gene ID" value="ENSAOCG00000000837.2"/>
</dbReference>
<evidence type="ECO:0000256" key="1">
    <source>
        <dbReference type="ARBA" id="ARBA00004370"/>
    </source>
</evidence>
<dbReference type="Pfam" id="PF00001">
    <property type="entry name" value="7tm_1"/>
    <property type="match status" value="1"/>
</dbReference>
<dbReference type="InterPro" id="IPR052921">
    <property type="entry name" value="GPCR1_Superfamily_Member"/>
</dbReference>
<dbReference type="GO" id="GO:0004930">
    <property type="term" value="F:G protein-coupled receptor activity"/>
    <property type="evidence" value="ECO:0007669"/>
    <property type="project" value="InterPro"/>
</dbReference>
<dbReference type="OMA" id="SKALFCE"/>
<feature type="transmembrane region" description="Helical" evidence="5">
    <location>
        <begin position="162"/>
        <end position="185"/>
    </location>
</feature>
<evidence type="ECO:0000259" key="6">
    <source>
        <dbReference type="PROSITE" id="PS50262"/>
    </source>
</evidence>
<evidence type="ECO:0000313" key="7">
    <source>
        <dbReference type="Ensembl" id="ENSAOCP00000025701.1"/>
    </source>
</evidence>
<protein>
    <recommendedName>
        <fullName evidence="6">G-protein coupled receptors family 1 profile domain-containing protein</fullName>
    </recommendedName>
</protein>
<feature type="transmembrane region" description="Helical" evidence="5">
    <location>
        <begin position="46"/>
        <end position="71"/>
    </location>
</feature>
<dbReference type="InterPro" id="IPR017452">
    <property type="entry name" value="GPCR_Rhodpsn_7TM"/>
</dbReference>